<protein>
    <recommendedName>
        <fullName evidence="1">Mitochondrial splicing suppressor 51-like C-terminal domain-containing protein</fullName>
    </recommendedName>
</protein>
<evidence type="ECO:0000313" key="2">
    <source>
        <dbReference type="EMBL" id="KAJ7644868.1"/>
    </source>
</evidence>
<organism evidence="2 3">
    <name type="scientific">Roridomyces roridus</name>
    <dbReference type="NCBI Taxonomy" id="1738132"/>
    <lineage>
        <taxon>Eukaryota</taxon>
        <taxon>Fungi</taxon>
        <taxon>Dikarya</taxon>
        <taxon>Basidiomycota</taxon>
        <taxon>Agaricomycotina</taxon>
        <taxon>Agaricomycetes</taxon>
        <taxon>Agaricomycetidae</taxon>
        <taxon>Agaricales</taxon>
        <taxon>Marasmiineae</taxon>
        <taxon>Mycenaceae</taxon>
        <taxon>Roridomyces</taxon>
    </lineage>
</organism>
<sequence>MSQESITRLPPLPASMGLACYKCYKEEGVKVSKCTGCRRVAYCSPGPLVPLPSLQLDWKQHKLMCKALSSVEKEPLAASALLFALPDEATSDLNVLHKITEAHGSTVLSFCVRSLGRRETIPERNLIGWEPRCMGCTRTDQLIRMEAAKKGTQSTSTSEDVPGPHLTPCPRCDLSFCCSPAHWELAQSLHHSPCPDGHDGLTHCDMNREIRADIKFEQVMASAESGAPGGEFLWMPERIKKEWMSSAVGVPKERPMGPWVRAASESLTMPMTILYALEQLNEGDAWTKKHTLTVHVLGADTKEIKGGVVFEEILHRLPQVKTIKIVLCGPEMPGNSRVPRIVQMETCADCTAQGRKRVQELVSDTYHGYIQAQGTKFEAPDLAIAFNSGASQESTDAWRPTFKVLVERKIPSAFTAFNREEAEPEAALLEQAGATLHPGLGPSKNPWGCIKVVPEPNRVYGFYARNGWLAGGFR</sequence>
<dbReference type="EMBL" id="JARKIF010000003">
    <property type="protein sequence ID" value="KAJ7644868.1"/>
    <property type="molecule type" value="Genomic_DNA"/>
</dbReference>
<dbReference type="Gene3D" id="6.10.140.2220">
    <property type="match status" value="1"/>
</dbReference>
<keyword evidence="3" id="KW-1185">Reference proteome</keyword>
<gene>
    <name evidence="2" type="ORF">FB45DRAFT_898855</name>
</gene>
<name>A0AAD7FZ36_9AGAR</name>
<evidence type="ECO:0000259" key="1">
    <source>
        <dbReference type="Pfam" id="PF20179"/>
    </source>
</evidence>
<dbReference type="PANTHER" id="PTHR28069">
    <property type="entry name" value="GH20023P"/>
    <property type="match status" value="1"/>
</dbReference>
<accession>A0AAD7FZ36</accession>
<dbReference type="InterPro" id="IPR046824">
    <property type="entry name" value="Mss51-like_C"/>
</dbReference>
<dbReference type="SUPFAM" id="SSF144232">
    <property type="entry name" value="HIT/MYND zinc finger-like"/>
    <property type="match status" value="1"/>
</dbReference>
<dbReference type="Proteomes" id="UP001221142">
    <property type="component" value="Unassembled WGS sequence"/>
</dbReference>
<dbReference type="AlphaFoldDB" id="A0AAD7FZ36"/>
<reference evidence="2" key="1">
    <citation type="submission" date="2023-03" db="EMBL/GenBank/DDBJ databases">
        <title>Massive genome expansion in bonnet fungi (Mycena s.s.) driven by repeated elements and novel gene families across ecological guilds.</title>
        <authorList>
            <consortium name="Lawrence Berkeley National Laboratory"/>
            <person name="Harder C.B."/>
            <person name="Miyauchi S."/>
            <person name="Viragh M."/>
            <person name="Kuo A."/>
            <person name="Thoen E."/>
            <person name="Andreopoulos B."/>
            <person name="Lu D."/>
            <person name="Skrede I."/>
            <person name="Drula E."/>
            <person name="Henrissat B."/>
            <person name="Morin E."/>
            <person name="Kohler A."/>
            <person name="Barry K."/>
            <person name="LaButti K."/>
            <person name="Morin E."/>
            <person name="Salamov A."/>
            <person name="Lipzen A."/>
            <person name="Mereny Z."/>
            <person name="Hegedus B."/>
            <person name="Baldrian P."/>
            <person name="Stursova M."/>
            <person name="Weitz H."/>
            <person name="Taylor A."/>
            <person name="Grigoriev I.V."/>
            <person name="Nagy L.G."/>
            <person name="Martin F."/>
            <person name="Kauserud H."/>
        </authorList>
    </citation>
    <scope>NUCLEOTIDE SEQUENCE</scope>
    <source>
        <strain evidence="2">9284</strain>
    </source>
</reference>
<feature type="domain" description="Mitochondrial splicing suppressor 51-like C-terminal" evidence="1">
    <location>
        <begin position="270"/>
        <end position="451"/>
    </location>
</feature>
<evidence type="ECO:0000313" key="3">
    <source>
        <dbReference type="Proteomes" id="UP001221142"/>
    </source>
</evidence>
<proteinExistence type="predicted"/>
<dbReference type="Pfam" id="PF20179">
    <property type="entry name" value="MSS51_C"/>
    <property type="match status" value="1"/>
</dbReference>
<comment type="caution">
    <text evidence="2">The sequence shown here is derived from an EMBL/GenBank/DDBJ whole genome shotgun (WGS) entry which is preliminary data.</text>
</comment>